<feature type="compositionally biased region" description="Basic and acidic residues" evidence="1">
    <location>
        <begin position="1317"/>
        <end position="1327"/>
    </location>
</feature>
<feature type="compositionally biased region" description="Polar residues" evidence="1">
    <location>
        <begin position="801"/>
        <end position="811"/>
    </location>
</feature>
<feature type="region of interest" description="Disordered" evidence="1">
    <location>
        <begin position="955"/>
        <end position="992"/>
    </location>
</feature>
<evidence type="ECO:0000313" key="2">
    <source>
        <dbReference type="EMBL" id="CUG86858.1"/>
    </source>
</evidence>
<feature type="region of interest" description="Disordered" evidence="1">
    <location>
        <begin position="820"/>
        <end position="905"/>
    </location>
</feature>
<name>A0A0S4JD40_BODSA</name>
<sequence length="1608" mass="174475">MHIQIYIPSLRFELKLHYRLSIYENGRICFCRTHTLLLLHAYILVVDRSLTNREEHQLMSHISSRSRATPLASPLPARDATRELNSIATPPPGARATPSTLGAWHLSSTEPPLSISPQPLFHKQLDASHVPYRNVKKRSTQLPPLRKSAPVGGGDIMKHSESTLAEEAIFLTHGLFSPPRERLLLYKEIPDSVADLRNALLKHQLSDLLSNVKSSSAPTTRQQAESLSHISHHRIHNASPFFGEPLSSTIGGGGGASNNLGRRSYVGIPRLQKHSESHVHLLFHERMDYEDDLLYATFEEDDQKGENGHDGTLHDDGAAAGVTAAYRELLAVGGGSRRETCLPSQATPEPHTMPSGTATTTNSCFRSSHGKGGTATFALPTSFVRFAPAESEASTTADESASTAQHYRQKIIEGIVETQRRKAIESALSVGVEQLNAPPKQIFLRCDFVADHGLKRYQFRAFCGQLVESCVTKPLIESVTRQLSSEPSPLLTDKTPFYNPGAVKGGKSGVQAATKRRRSTKLDLPATSSVSTTATQQILMLSDYDRSYLEQVKKLITVSVCDDDPELLELPRTLFLCVAAPSNTHISLVERVANNIQHTVNTKQHSLLELCKIVDSPYESSTEYNKAQMESPRDKDFEEYDDLPPEEEGWSIEVMPPQRGKWELWALETIQARNKSRNASTTDEGFMVFGSEAFSAFSSRRTSKADGDGSPEAELGESGARGMSLLISEPSTTRNPAEHQQHQKQQSSRAGSASSSRPLVDLLDVSVVNTDGGQGAASSRRDDSGVDFFQVARRQRRNKNPTDQQDTSGNEVVNALLPAQGTPRTPLDAPAHGEKSAASQERSFSLVYGTDGSPASPITSGSASSNTTTTAKQAVGQSSFYSPSNSTTETGSPAGSPMLSGSRRHSKVFGAAVKNQRLRRLASISGGGEAVASIMSQVDCGAPVAPLIASVKEAASPTKKPADAPRPSSASSTDSLDDILLGTSPGDSTATNPTSAALDLFGVQSEYQTKLRWVSAHQAVAPESIITGRKAKGKGKAKVSLEEVLKQRLDMLMTRYGLEQRPNPGALSEQNVTTVRRCAGCIFDRPHAFCTQCGYLFCTDCFYFIHRPRNETFMWYSSQHPGRIRAMVTQDFLQHNDFEHTAISVESLFRSAAMGDAGSPATASTTSPVDVPVMATAVSEDANSTASRSARKVLETFRAMCSEHPESELATVSGGGLSDEAFRLAIHNVLAQLEERLRVSCAEATPSTEFKEQAAKASPGKGKKKKPAARDPTAEQKRLVTGALDAFHPTQVSHLLEVVGRFQLRVPPTVYRLVMGTDEHTERRGDSKTGGGRRVSTISRLVLDGKGERRASIERGPHLLKEDNSSARRKSGPDDTGHSMLGLRIDGAVSDDDDALAGLGEPVRSPLGSSISRFELDSDDEDEQLAAEGEAESLPGKEQSSRGKRGGVGRVTIAEDTDTSPPAALGASKHHKSAMDLKLEKMRENQPEEAPMALFYEESEEKVVAVKTTPPPKPLLTPAAFLIPEPEPVGPTTEELQKQRLDELLLDAPEKYGWYHRKVEQSRTALAGNAVVISIDVFQDPTITKLNSVALEGETMVRSMVHLGYSVD</sequence>
<protein>
    <submittedName>
        <fullName evidence="2">Uncharacterized protein</fullName>
    </submittedName>
</protein>
<feature type="compositionally biased region" description="Acidic residues" evidence="1">
    <location>
        <begin position="1417"/>
        <end position="1431"/>
    </location>
</feature>
<dbReference type="Proteomes" id="UP000051952">
    <property type="component" value="Unassembled WGS sequence"/>
</dbReference>
<evidence type="ECO:0000256" key="1">
    <source>
        <dbReference type="SAM" id="MobiDB-lite"/>
    </source>
</evidence>
<proteinExistence type="predicted"/>
<feature type="region of interest" description="Disordered" evidence="1">
    <location>
        <begin position="490"/>
        <end position="526"/>
    </location>
</feature>
<feature type="compositionally biased region" description="Polar residues" evidence="1">
    <location>
        <begin position="875"/>
        <end position="893"/>
    </location>
</feature>
<accession>A0A0S4JD40</accession>
<feature type="region of interest" description="Disordered" evidence="1">
    <location>
        <begin position="1244"/>
        <end position="1275"/>
    </location>
</feature>
<feature type="compositionally biased region" description="Basic and acidic residues" evidence="1">
    <location>
        <begin position="1343"/>
        <end position="1377"/>
    </location>
</feature>
<feature type="compositionally biased region" description="Low complexity" evidence="1">
    <location>
        <begin position="965"/>
        <end position="981"/>
    </location>
</feature>
<feature type="compositionally biased region" description="Acidic residues" evidence="1">
    <location>
        <begin position="637"/>
        <end position="650"/>
    </location>
</feature>
<dbReference type="VEuPathDB" id="TriTrypDB:BSAL_07065"/>
<keyword evidence="3" id="KW-1185">Reference proteome</keyword>
<feature type="region of interest" description="Disordered" evidence="1">
    <location>
        <begin position="1316"/>
        <end position="1473"/>
    </location>
</feature>
<dbReference type="EMBL" id="CYKH01001400">
    <property type="protein sequence ID" value="CUG86858.1"/>
    <property type="molecule type" value="Genomic_DNA"/>
</dbReference>
<feature type="region of interest" description="Disordered" evidence="1">
    <location>
        <begin position="337"/>
        <end position="365"/>
    </location>
</feature>
<feature type="compositionally biased region" description="Polar residues" evidence="1">
    <location>
        <begin position="354"/>
        <end position="365"/>
    </location>
</feature>
<evidence type="ECO:0000313" key="3">
    <source>
        <dbReference type="Proteomes" id="UP000051952"/>
    </source>
</evidence>
<feature type="region of interest" description="Disordered" evidence="1">
    <location>
        <begin position="792"/>
        <end position="811"/>
    </location>
</feature>
<feature type="region of interest" description="Disordered" evidence="1">
    <location>
        <begin position="699"/>
        <end position="757"/>
    </location>
</feature>
<reference evidence="3" key="1">
    <citation type="submission" date="2015-09" db="EMBL/GenBank/DDBJ databases">
        <authorList>
            <consortium name="Pathogen Informatics"/>
        </authorList>
    </citation>
    <scope>NUCLEOTIDE SEQUENCE [LARGE SCALE GENOMIC DNA]</scope>
    <source>
        <strain evidence="3">Lake Konstanz</strain>
    </source>
</reference>
<organism evidence="2 3">
    <name type="scientific">Bodo saltans</name>
    <name type="common">Flagellated protozoan</name>
    <dbReference type="NCBI Taxonomy" id="75058"/>
    <lineage>
        <taxon>Eukaryota</taxon>
        <taxon>Discoba</taxon>
        <taxon>Euglenozoa</taxon>
        <taxon>Kinetoplastea</taxon>
        <taxon>Metakinetoplastina</taxon>
        <taxon>Eubodonida</taxon>
        <taxon>Bodonidae</taxon>
        <taxon>Bodo</taxon>
    </lineage>
</organism>
<feature type="region of interest" description="Disordered" evidence="1">
    <location>
        <begin position="622"/>
        <end position="650"/>
    </location>
</feature>
<feature type="compositionally biased region" description="Low complexity" evidence="1">
    <location>
        <begin position="859"/>
        <end position="871"/>
    </location>
</feature>
<gene>
    <name evidence="2" type="ORF">BSAL_07065</name>
</gene>
<feature type="compositionally biased region" description="Low complexity" evidence="1">
    <location>
        <begin position="747"/>
        <end position="757"/>
    </location>
</feature>